<dbReference type="Proteomes" id="UP000694393">
    <property type="component" value="Unplaced"/>
</dbReference>
<evidence type="ECO:0008006" key="4">
    <source>
        <dbReference type="Google" id="ProtNLM"/>
    </source>
</evidence>
<reference evidence="2" key="1">
    <citation type="submission" date="2025-08" db="UniProtKB">
        <authorList>
            <consortium name="Ensembl"/>
        </authorList>
    </citation>
    <scope>IDENTIFICATION</scope>
</reference>
<evidence type="ECO:0000313" key="2">
    <source>
        <dbReference type="Ensembl" id="ENSPCEP00000004454.1"/>
    </source>
</evidence>
<dbReference type="Ensembl" id="ENSPCET00000004604.1">
    <property type="protein sequence ID" value="ENSPCEP00000004454.1"/>
    <property type="gene ID" value="ENSPCEG00000003591.1"/>
</dbReference>
<protein>
    <recommendedName>
        <fullName evidence="4">RBR-type E3 ubiquitin transferase</fullName>
    </recommendedName>
</protein>
<evidence type="ECO:0000313" key="3">
    <source>
        <dbReference type="Proteomes" id="UP000694393"/>
    </source>
</evidence>
<organism evidence="2 3">
    <name type="scientific">Pelusios castaneus</name>
    <name type="common">West African mud turtle</name>
    <dbReference type="NCBI Taxonomy" id="367368"/>
    <lineage>
        <taxon>Eukaryota</taxon>
        <taxon>Metazoa</taxon>
        <taxon>Chordata</taxon>
        <taxon>Craniata</taxon>
        <taxon>Vertebrata</taxon>
        <taxon>Euteleostomi</taxon>
        <taxon>Archelosauria</taxon>
        <taxon>Testudinata</taxon>
        <taxon>Testudines</taxon>
        <taxon>Pleurodira</taxon>
        <taxon>Pelomedusidae</taxon>
        <taxon>Pelusios</taxon>
    </lineage>
</organism>
<keyword evidence="3" id="KW-1185">Reference proteome</keyword>
<sequence>MKAKVGGFLQPALASESEQWREQAEQLQVICSPGEASGTGVPGVLQGQGSCGHWVNVAGLRGWVRALLDQGIISFHCPSCPGTPWLWQELCKLGLFSDKDQATLEAQILAQKGARGSYHQCPRCQNLIQRLDPKNLCTICLSCSQQAGGLYCFCWGCRRDWMGPVSQGNSCSNPQCSLQTVLYDTPEIQALESSVRGCPSLRVCPNCHTLVSHNGKGCPMVDCPECCMEFCYRCLRDHLECRAPCIMAGRQELNGPPQSKGDPRLTPTLTPENSPPASPSRDPAPSPSATRPGSQCTVL</sequence>
<dbReference type="AlphaFoldDB" id="A0A8C8REC1"/>
<accession>A0A8C8REC1</accession>
<feature type="region of interest" description="Disordered" evidence="1">
    <location>
        <begin position="252"/>
        <end position="299"/>
    </location>
</feature>
<feature type="compositionally biased region" description="Pro residues" evidence="1">
    <location>
        <begin position="273"/>
        <end position="286"/>
    </location>
</feature>
<name>A0A8C8REC1_9SAUR</name>
<evidence type="ECO:0000256" key="1">
    <source>
        <dbReference type="SAM" id="MobiDB-lite"/>
    </source>
</evidence>
<reference evidence="2" key="2">
    <citation type="submission" date="2025-09" db="UniProtKB">
        <authorList>
            <consortium name="Ensembl"/>
        </authorList>
    </citation>
    <scope>IDENTIFICATION</scope>
</reference>
<dbReference type="SUPFAM" id="SSF57850">
    <property type="entry name" value="RING/U-box"/>
    <property type="match status" value="1"/>
</dbReference>
<proteinExistence type="predicted"/>